<reference evidence="1 2" key="1">
    <citation type="journal article" date="2015" name="Genome Biol. Evol.">
        <title>Comparative Genomics of a Bacterivorous Green Alga Reveals Evolutionary Causalities and Consequences of Phago-Mixotrophic Mode of Nutrition.</title>
        <authorList>
            <person name="Burns J.A."/>
            <person name="Paasch A."/>
            <person name="Narechania A."/>
            <person name="Kim E."/>
        </authorList>
    </citation>
    <scope>NUCLEOTIDE SEQUENCE [LARGE SCALE GENOMIC DNA]</scope>
    <source>
        <strain evidence="1 2">PLY_AMNH</strain>
    </source>
</reference>
<accession>A0AAE0GME0</accession>
<proteinExistence type="predicted"/>
<evidence type="ECO:0000313" key="1">
    <source>
        <dbReference type="EMBL" id="KAK3280781.1"/>
    </source>
</evidence>
<sequence>MRTWQGASMDVRFSARLHFSKALQLGTSLQQLMDALIVHNGNVTGCRGDSRWNGRVFILSGTVVQANPWRSTSTRLSIFLLTNSLASADNDLYFPPTVAAATYQHRPVGELFSIDTLQSNEGTCTDKMVISIVAVFSQPIVELHASSFLVDPGATATQVVPLDNTATGIAFYLLELQFDAGFIGLVQVQLPAAVLWDAENTQPNLAINAITIQKSNGIPIQKFSSFKLQNA</sequence>
<comment type="caution">
    <text evidence="1">The sequence shown here is derived from an EMBL/GenBank/DDBJ whole genome shotgun (WGS) entry which is preliminary data.</text>
</comment>
<dbReference type="EMBL" id="LGRX02004261">
    <property type="protein sequence ID" value="KAK3280781.1"/>
    <property type="molecule type" value="Genomic_DNA"/>
</dbReference>
<evidence type="ECO:0000313" key="2">
    <source>
        <dbReference type="Proteomes" id="UP001190700"/>
    </source>
</evidence>
<dbReference type="Proteomes" id="UP001190700">
    <property type="component" value="Unassembled WGS sequence"/>
</dbReference>
<gene>
    <name evidence="1" type="ORF">CYMTET_11395</name>
</gene>
<name>A0AAE0GME0_9CHLO</name>
<organism evidence="1 2">
    <name type="scientific">Cymbomonas tetramitiformis</name>
    <dbReference type="NCBI Taxonomy" id="36881"/>
    <lineage>
        <taxon>Eukaryota</taxon>
        <taxon>Viridiplantae</taxon>
        <taxon>Chlorophyta</taxon>
        <taxon>Pyramimonadophyceae</taxon>
        <taxon>Pyramimonadales</taxon>
        <taxon>Pyramimonadaceae</taxon>
        <taxon>Cymbomonas</taxon>
    </lineage>
</organism>
<keyword evidence="2" id="KW-1185">Reference proteome</keyword>
<protein>
    <submittedName>
        <fullName evidence="1">Uncharacterized protein</fullName>
    </submittedName>
</protein>
<dbReference type="AlphaFoldDB" id="A0AAE0GME0"/>